<dbReference type="Proteomes" id="UP001161757">
    <property type="component" value="Unassembled WGS sequence"/>
</dbReference>
<dbReference type="AlphaFoldDB" id="A0AAN6IVD8"/>
<comment type="caution">
    <text evidence="2">The sequence shown here is derived from an EMBL/GenBank/DDBJ whole genome shotgun (WGS) entry which is preliminary data.</text>
</comment>
<evidence type="ECO:0000313" key="2">
    <source>
        <dbReference type="EMBL" id="KAJ8988711.1"/>
    </source>
</evidence>
<organism evidence="2 3">
    <name type="scientific">Exophiala dermatitidis</name>
    <name type="common">Black yeast-like fungus</name>
    <name type="synonym">Wangiella dermatitidis</name>
    <dbReference type="NCBI Taxonomy" id="5970"/>
    <lineage>
        <taxon>Eukaryota</taxon>
        <taxon>Fungi</taxon>
        <taxon>Dikarya</taxon>
        <taxon>Ascomycota</taxon>
        <taxon>Pezizomycotina</taxon>
        <taxon>Eurotiomycetes</taxon>
        <taxon>Chaetothyriomycetidae</taxon>
        <taxon>Chaetothyriales</taxon>
        <taxon>Herpotrichiellaceae</taxon>
        <taxon>Exophiala</taxon>
    </lineage>
</organism>
<feature type="region of interest" description="Disordered" evidence="1">
    <location>
        <begin position="1"/>
        <end position="135"/>
    </location>
</feature>
<feature type="compositionally biased region" description="Basic and acidic residues" evidence="1">
    <location>
        <begin position="79"/>
        <end position="100"/>
    </location>
</feature>
<proteinExistence type="predicted"/>
<evidence type="ECO:0000256" key="1">
    <source>
        <dbReference type="SAM" id="MobiDB-lite"/>
    </source>
</evidence>
<name>A0AAN6IVD8_EXODE</name>
<gene>
    <name evidence="2" type="ORF">HRR80_007339</name>
</gene>
<feature type="compositionally biased region" description="Polar residues" evidence="1">
    <location>
        <begin position="117"/>
        <end position="132"/>
    </location>
</feature>
<accession>A0AAN6IVD8</accession>
<protein>
    <submittedName>
        <fullName evidence="2">Uncharacterized protein</fullName>
    </submittedName>
</protein>
<reference evidence="2" key="1">
    <citation type="submission" date="2023-01" db="EMBL/GenBank/DDBJ databases">
        <title>Exophiala dermititidis isolated from Cystic Fibrosis Patient.</title>
        <authorList>
            <person name="Kurbessoian T."/>
            <person name="Crocker A."/>
            <person name="Murante D."/>
            <person name="Hogan D.A."/>
            <person name="Stajich J.E."/>
        </authorList>
    </citation>
    <scope>NUCLEOTIDE SEQUENCE</scope>
    <source>
        <strain evidence="2">Ex8</strain>
    </source>
</reference>
<sequence length="195" mass="21844">MLDLADMPLPMSDDEVDHDTSASDTEQDSGPELESRDSTVQAEEPGGGRARAGRGLIDSRHAQQGDDNAEEKPASAGDRPSKRAEKRPLTRENLRAEEKKKLKKKDQRTRQKDNKQVTSKLASNTLGVSNKPNTRHRRKIVGSLPASKCKSARAYVRLVTDFYHGSRRTFPAFFRAWPMGLLESSMPWEWRAAEA</sequence>
<dbReference type="EMBL" id="JAJGCB010000017">
    <property type="protein sequence ID" value="KAJ8988711.1"/>
    <property type="molecule type" value="Genomic_DNA"/>
</dbReference>
<evidence type="ECO:0000313" key="3">
    <source>
        <dbReference type="Proteomes" id="UP001161757"/>
    </source>
</evidence>